<dbReference type="CDD" id="cd06263">
    <property type="entry name" value="MAM"/>
    <property type="match status" value="3"/>
</dbReference>
<dbReference type="Gene3D" id="2.60.120.200">
    <property type="match status" value="4"/>
</dbReference>
<evidence type="ECO:0000313" key="10">
    <source>
        <dbReference type="Proteomes" id="UP000887568"/>
    </source>
</evidence>
<keyword evidence="5" id="KW-0812">Transmembrane</keyword>
<dbReference type="PROSITE" id="PS01186">
    <property type="entry name" value="EGF_2"/>
    <property type="match status" value="1"/>
</dbReference>
<evidence type="ECO:0000256" key="2">
    <source>
        <dbReference type="ARBA" id="ARBA00023157"/>
    </source>
</evidence>
<feature type="domain" description="HYR" evidence="8">
    <location>
        <begin position="639"/>
        <end position="731"/>
    </location>
</feature>
<dbReference type="InterPro" id="IPR051560">
    <property type="entry name" value="MAM_domain-containing"/>
</dbReference>
<reference evidence="9" key="1">
    <citation type="submission" date="2022-11" db="UniProtKB">
        <authorList>
            <consortium name="EnsemblMetazoa"/>
        </authorList>
    </citation>
    <scope>IDENTIFICATION</scope>
</reference>
<dbReference type="GO" id="GO:0016020">
    <property type="term" value="C:membrane"/>
    <property type="evidence" value="ECO:0007669"/>
    <property type="project" value="InterPro"/>
</dbReference>
<feature type="disulfide bond" evidence="3">
    <location>
        <begin position="1033"/>
        <end position="1042"/>
    </location>
</feature>
<dbReference type="SMART" id="SM00181">
    <property type="entry name" value="EGF"/>
    <property type="match status" value="1"/>
</dbReference>
<comment type="caution">
    <text evidence="3">Lacks conserved residue(s) required for the propagation of feature annotation.</text>
</comment>
<dbReference type="Pfam" id="PF00008">
    <property type="entry name" value="EGF"/>
    <property type="match status" value="1"/>
</dbReference>
<dbReference type="RefSeq" id="XP_038052894.1">
    <property type="nucleotide sequence ID" value="XM_038196966.1"/>
</dbReference>
<organism evidence="9 10">
    <name type="scientific">Patiria miniata</name>
    <name type="common">Bat star</name>
    <name type="synonym">Asterina miniata</name>
    <dbReference type="NCBI Taxonomy" id="46514"/>
    <lineage>
        <taxon>Eukaryota</taxon>
        <taxon>Metazoa</taxon>
        <taxon>Echinodermata</taxon>
        <taxon>Eleutherozoa</taxon>
        <taxon>Asterozoa</taxon>
        <taxon>Asteroidea</taxon>
        <taxon>Valvatacea</taxon>
        <taxon>Valvatida</taxon>
        <taxon>Asterinidae</taxon>
        <taxon>Patiria</taxon>
    </lineage>
</organism>
<dbReference type="Gene3D" id="2.10.25.10">
    <property type="entry name" value="Laminin"/>
    <property type="match status" value="1"/>
</dbReference>
<protein>
    <submittedName>
        <fullName evidence="9">Uncharacterized protein</fullName>
    </submittedName>
</protein>
<dbReference type="AlphaFoldDB" id="A0A913ZNE4"/>
<feature type="domain" description="EGF-like" evidence="6">
    <location>
        <begin position="1003"/>
        <end position="1043"/>
    </location>
</feature>
<feature type="domain" description="MAM" evidence="7">
    <location>
        <begin position="314"/>
        <end position="481"/>
    </location>
</feature>
<dbReference type="InterPro" id="IPR013320">
    <property type="entry name" value="ConA-like_dom_sf"/>
</dbReference>
<dbReference type="Pfam" id="PF02494">
    <property type="entry name" value="HYR"/>
    <property type="match status" value="1"/>
</dbReference>
<evidence type="ECO:0000259" key="6">
    <source>
        <dbReference type="PROSITE" id="PS50026"/>
    </source>
</evidence>
<proteinExistence type="predicted"/>
<dbReference type="SMART" id="SM00137">
    <property type="entry name" value="MAM"/>
    <property type="match status" value="3"/>
</dbReference>
<keyword evidence="2 3" id="KW-1015">Disulfide bond</keyword>
<feature type="compositionally biased region" description="Polar residues" evidence="4">
    <location>
        <begin position="857"/>
        <end position="871"/>
    </location>
</feature>
<dbReference type="CDD" id="cd00054">
    <property type="entry name" value="EGF_CA"/>
    <property type="match status" value="1"/>
</dbReference>
<keyword evidence="10" id="KW-1185">Reference proteome</keyword>
<evidence type="ECO:0000256" key="1">
    <source>
        <dbReference type="ARBA" id="ARBA00022737"/>
    </source>
</evidence>
<dbReference type="EnsemblMetazoa" id="XM_038196966.1">
    <property type="protein sequence ID" value="XP_038052894.1"/>
    <property type="gene ID" value="LOC119725536"/>
</dbReference>
<dbReference type="PROSITE" id="PS50026">
    <property type="entry name" value="EGF_3"/>
    <property type="match status" value="1"/>
</dbReference>
<evidence type="ECO:0000256" key="4">
    <source>
        <dbReference type="SAM" id="MobiDB-lite"/>
    </source>
</evidence>
<dbReference type="InterPro" id="IPR003410">
    <property type="entry name" value="HYR_dom"/>
</dbReference>
<dbReference type="OrthoDB" id="412155at2759"/>
<keyword evidence="5" id="KW-0472">Membrane</keyword>
<keyword evidence="3" id="KW-0245">EGF-like domain</keyword>
<evidence type="ECO:0000259" key="7">
    <source>
        <dbReference type="PROSITE" id="PS50060"/>
    </source>
</evidence>
<dbReference type="InterPro" id="IPR000998">
    <property type="entry name" value="MAM_dom"/>
</dbReference>
<feature type="transmembrane region" description="Helical" evidence="5">
    <location>
        <begin position="1056"/>
        <end position="1083"/>
    </location>
</feature>
<dbReference type="PROSITE" id="PS50060">
    <property type="entry name" value="MAM_2"/>
    <property type="match status" value="4"/>
</dbReference>
<dbReference type="Pfam" id="PF00629">
    <property type="entry name" value="MAM"/>
    <property type="match status" value="4"/>
</dbReference>
<feature type="domain" description="MAM" evidence="7">
    <location>
        <begin position="477"/>
        <end position="650"/>
    </location>
</feature>
<dbReference type="SUPFAM" id="SSF49899">
    <property type="entry name" value="Concanavalin A-like lectins/glucanases"/>
    <property type="match status" value="4"/>
</dbReference>
<dbReference type="PANTHER" id="PTHR23282">
    <property type="entry name" value="APICAL ENDOSOMAL GLYCOPROTEIN PRECURSOR"/>
    <property type="match status" value="1"/>
</dbReference>
<dbReference type="InterPro" id="IPR000742">
    <property type="entry name" value="EGF"/>
</dbReference>
<dbReference type="SUPFAM" id="SSF57196">
    <property type="entry name" value="EGF/Laminin"/>
    <property type="match status" value="1"/>
</dbReference>
<feature type="compositionally biased region" description="Polar residues" evidence="4">
    <location>
        <begin position="756"/>
        <end position="845"/>
    </location>
</feature>
<evidence type="ECO:0000256" key="5">
    <source>
        <dbReference type="SAM" id="Phobius"/>
    </source>
</evidence>
<feature type="region of interest" description="Disordered" evidence="4">
    <location>
        <begin position="739"/>
        <end position="871"/>
    </location>
</feature>
<dbReference type="Proteomes" id="UP000887568">
    <property type="component" value="Unplaced"/>
</dbReference>
<evidence type="ECO:0000313" key="9">
    <source>
        <dbReference type="EnsemblMetazoa" id="XP_038052894.1"/>
    </source>
</evidence>
<feature type="domain" description="MAM" evidence="7">
    <location>
        <begin position="1"/>
        <end position="130"/>
    </location>
</feature>
<evidence type="ECO:0000259" key="8">
    <source>
        <dbReference type="PROSITE" id="PS50825"/>
    </source>
</evidence>
<dbReference type="PROSITE" id="PS50825">
    <property type="entry name" value="HYR"/>
    <property type="match status" value="1"/>
</dbReference>
<keyword evidence="1" id="KW-0677">Repeat</keyword>
<evidence type="ECO:0000256" key="3">
    <source>
        <dbReference type="PROSITE-ProRule" id="PRU00076"/>
    </source>
</evidence>
<name>A0A913ZNE4_PATMI</name>
<keyword evidence="5" id="KW-1133">Transmembrane helix</keyword>
<accession>A0A913ZNE4</accession>
<feature type="domain" description="MAM" evidence="7">
    <location>
        <begin position="135"/>
        <end position="309"/>
    </location>
</feature>
<dbReference type="GeneID" id="119725536"/>
<sequence length="1182" mass="126204">MGGLAFFNASNGAEGDTAALYSFFFVTSAEGSVEAPGCFSFWYNMFGHDIGALKVYLIIDRSKHPPGPQDLIEPPFSVIGQQTGPNAWVQANLNITEEDFAVAIQVTSGTGERGNVAIDGLGFQCQMCPAPNLNFSCNFEQGPCGWTQRTDDNSNWALQCGDTPTEETGPLYDHTLGDSNGKYYYMHARPLDMGDRVVLLSPVVAANESQSVWCFSFWYNMYGRGITEGGALKVSVGLYPVNESAYPANESLVLSIAGQQTGPKVWIQAKVAVNQTSDFQVAIEARRGVSSTSDIAIDDVDLSEGECPDLDTGFDCSFEEGYCGWEQVVSNQDANWKLERGTTPLAGPGIEYDHTFGNIKGVYCLHERGVSSIATMISPIVPASSQWYLSFWNHMYGATVGTLRAYQIVEGSGTKILLIKSKHHTGRRVWEQHVTQIFSTTGVRVQLEATVSSSDGDIAIDDILLTLTSPPDPDPAFDCDFEEGLCGWNHPTDGDFNWYRERGDTVTEGTGPEFDQTIGTLNGTYLLFEGRFALPNATAIILSPQVSVPSGFNWIMSLWYNMYGRGIGALNVHQVPEGRGVTADTRIFQLLGEQTNDTTWLQAVITIRNVTAPFNIALEGVPGVSDKSDIAVDDIRVVPDTESPRVTCPDDVPSVSTNPGVEFAVVPWTPMPSATDNIDVLDSNSITCFDDGGNVVMSSSSYGVGTTTVTCNATDSALNIGKCQFNITVVASTVTVSPSTTGVTSISDTPTGGLGSSATSADLSATGSTIQGTPMSGSATTADQSATGATTISDTPMGGSSATSADLSNTGATMISDTSTGGSATNGGQSSTRPTTSRDTLTEGSGTTGGQPVARPTTVSDTLTSGSATNGVPATTVSIEDCITTQAFLVQLRILGIDGAPVVYTNQLANKDSQEFQDIARRIGQPVSRALRRGQRTSTICKFEVVAIRNGSLLVNGVARYPMTAVVDSNTVLDVLHVDAMANIAQIDNSLLIDQSVSVVTAETESCPANYCQNAGTCVPVGSFPDLQFSCECAEGFTGSKCEGEDQPANGGVITLAVVAGVLAVAVIFALICACAMVMMGTAKRHAGDRRERVPADLMPTGYRRPQFNRPGYDGRFSPYFIPGPALMRRMNQDSLESDSYLDDGLRDLDRRTDNFSTPYIVPGPALMRRMNEERYDDAFYY</sequence>
<dbReference type="PANTHER" id="PTHR23282:SF101">
    <property type="entry name" value="MAM DOMAIN-CONTAINING PROTEIN"/>
    <property type="match status" value="1"/>
</dbReference>
<dbReference type="PROSITE" id="PS00022">
    <property type="entry name" value="EGF_1"/>
    <property type="match status" value="1"/>
</dbReference>